<dbReference type="EC" id="1.4.3.5" evidence="5"/>
<dbReference type="InterPro" id="IPR019576">
    <property type="entry name" value="Pyridoxamine_oxidase_dimer_C"/>
</dbReference>
<feature type="binding site" evidence="5 7">
    <location>
        <begin position="56"/>
        <end position="61"/>
    </location>
    <ligand>
        <name>FMN</name>
        <dbReference type="ChEBI" id="CHEBI:58210"/>
    </ligand>
</feature>
<dbReference type="PANTHER" id="PTHR10851:SF0">
    <property type="entry name" value="PYRIDOXINE-5'-PHOSPHATE OXIDASE"/>
    <property type="match status" value="1"/>
</dbReference>
<comment type="subunit">
    <text evidence="5">Homodimer.</text>
</comment>
<dbReference type="GO" id="GO:0004733">
    <property type="term" value="F:pyridoxamine phosphate oxidase activity"/>
    <property type="evidence" value="ECO:0007669"/>
    <property type="project" value="UniProtKB-UniRule"/>
</dbReference>
<evidence type="ECO:0000313" key="10">
    <source>
        <dbReference type="EMBL" id="ALO45221.1"/>
    </source>
</evidence>
<comment type="pathway">
    <text evidence="5">Cofactor metabolism; pyridoxal 5'-phosphate salvage; pyridoxal 5'-phosphate from pyridoxamine 5'-phosphate: step 1/1.</text>
</comment>
<evidence type="ECO:0000256" key="5">
    <source>
        <dbReference type="HAMAP-Rule" id="MF_01629"/>
    </source>
</evidence>
<dbReference type="STRING" id="1249552.PS2015_535"/>
<keyword evidence="5" id="KW-0664">Pyridoxine biosynthesis</keyword>
<comment type="catalytic activity">
    <reaction evidence="5">
        <text>pyridoxine 5'-phosphate + O2 = pyridoxal 5'-phosphate + H2O2</text>
        <dbReference type="Rhea" id="RHEA:15149"/>
        <dbReference type="ChEBI" id="CHEBI:15379"/>
        <dbReference type="ChEBI" id="CHEBI:16240"/>
        <dbReference type="ChEBI" id="CHEBI:58589"/>
        <dbReference type="ChEBI" id="CHEBI:597326"/>
        <dbReference type="EC" id="1.4.3.5"/>
    </reaction>
</comment>
<feature type="binding site" evidence="5 7">
    <location>
        <position position="78"/>
    </location>
    <ligand>
        <name>FMN</name>
        <dbReference type="ChEBI" id="CHEBI:58210"/>
    </ligand>
</feature>
<dbReference type="UniPathway" id="UPA01068">
    <property type="reaction ID" value="UER00304"/>
</dbReference>
<keyword evidence="2 5" id="KW-0285">Flavoprotein</keyword>
<evidence type="ECO:0000256" key="4">
    <source>
        <dbReference type="ARBA" id="ARBA00023002"/>
    </source>
</evidence>
<feature type="binding site" evidence="5 6">
    <location>
        <position position="118"/>
    </location>
    <ligand>
        <name>substrate</name>
    </ligand>
</feature>
<proteinExistence type="inferred from homology"/>
<dbReference type="AlphaFoldDB" id="A0A0S2KAQ6"/>
<protein>
    <recommendedName>
        <fullName evidence="5">Pyridoxine/pyridoxamine 5'-phosphate oxidase</fullName>
        <ecNumber evidence="5">1.4.3.5</ecNumber>
    </recommendedName>
    <alternativeName>
        <fullName evidence="5">PNP/PMP oxidase</fullName>
        <shortName evidence="5">PNPOx</shortName>
    </alternativeName>
    <alternativeName>
        <fullName evidence="5">Pyridoxal 5'-phosphate synthase</fullName>
    </alternativeName>
</protein>
<feature type="binding site" evidence="5 6">
    <location>
        <position position="61"/>
    </location>
    <ligand>
        <name>substrate</name>
    </ligand>
</feature>
<dbReference type="OrthoDB" id="9780392at2"/>
<comment type="function">
    <text evidence="5">Catalyzes the oxidation of either pyridoxine 5'-phosphate (PNP) or pyridoxamine 5'-phosphate (PMP) into pyridoxal 5'-phosphate (PLP).</text>
</comment>
<reference evidence="10 11" key="1">
    <citation type="submission" date="2015-11" db="EMBL/GenBank/DDBJ databases">
        <authorList>
            <person name="Zhang Y."/>
            <person name="Guo Z."/>
        </authorList>
    </citation>
    <scope>NUCLEOTIDE SEQUENCE [LARGE SCALE GENOMIC DNA]</scope>
    <source>
        <strain evidence="10 11">KCTC 32221</strain>
    </source>
</reference>
<accession>A0A0S2KAQ6</accession>
<evidence type="ECO:0000256" key="2">
    <source>
        <dbReference type="ARBA" id="ARBA00022630"/>
    </source>
</evidence>
<dbReference type="InterPro" id="IPR019740">
    <property type="entry name" value="Pyridox_Oxase_CS"/>
</dbReference>
<dbReference type="GO" id="GO:0008615">
    <property type="term" value="P:pyridoxine biosynthetic process"/>
    <property type="evidence" value="ECO:0007669"/>
    <property type="project" value="UniProtKB-UniRule"/>
</dbReference>
<dbReference type="Pfam" id="PF01243">
    <property type="entry name" value="PNPOx_N"/>
    <property type="match status" value="1"/>
</dbReference>
<dbReference type="GO" id="GO:0010181">
    <property type="term" value="F:FMN binding"/>
    <property type="evidence" value="ECO:0007669"/>
    <property type="project" value="UniProtKB-UniRule"/>
</dbReference>
<dbReference type="Proteomes" id="UP000065641">
    <property type="component" value="Chromosome"/>
</dbReference>
<evidence type="ECO:0000256" key="3">
    <source>
        <dbReference type="ARBA" id="ARBA00022643"/>
    </source>
</evidence>
<dbReference type="SUPFAM" id="SSF50475">
    <property type="entry name" value="FMN-binding split barrel"/>
    <property type="match status" value="1"/>
</dbReference>
<dbReference type="PROSITE" id="PS01064">
    <property type="entry name" value="PYRIDOX_OXIDASE"/>
    <property type="match status" value="1"/>
</dbReference>
<dbReference type="Gene3D" id="2.30.110.10">
    <property type="entry name" value="Electron Transport, Fmn-binding Protein, Chain A"/>
    <property type="match status" value="1"/>
</dbReference>
<dbReference type="InterPro" id="IPR012349">
    <property type="entry name" value="Split_barrel_FMN-bd"/>
</dbReference>
<dbReference type="InterPro" id="IPR011576">
    <property type="entry name" value="Pyridox_Oxase_N"/>
</dbReference>
<comment type="similarity">
    <text evidence="1 5">Belongs to the pyridoxamine 5'-phosphate oxidase family.</text>
</comment>
<evidence type="ECO:0000259" key="8">
    <source>
        <dbReference type="Pfam" id="PF01243"/>
    </source>
</evidence>
<dbReference type="HAMAP" id="MF_01629">
    <property type="entry name" value="PdxH"/>
    <property type="match status" value="1"/>
</dbReference>
<evidence type="ECO:0000256" key="1">
    <source>
        <dbReference type="ARBA" id="ARBA00007301"/>
    </source>
</evidence>
<dbReference type="Pfam" id="PF10590">
    <property type="entry name" value="PNP_phzG_C"/>
    <property type="match status" value="1"/>
</dbReference>
<feature type="binding site" evidence="5 7">
    <location>
        <position position="77"/>
    </location>
    <ligand>
        <name>FMN</name>
        <dbReference type="ChEBI" id="CHEBI:58210"/>
    </ligand>
</feature>
<dbReference type="PIRSF" id="PIRSF000190">
    <property type="entry name" value="Pyd_amn-ph_oxd"/>
    <property type="match status" value="1"/>
</dbReference>
<feature type="binding site" evidence="5 7">
    <location>
        <begin position="71"/>
        <end position="72"/>
    </location>
    <ligand>
        <name>FMN</name>
        <dbReference type="ChEBI" id="CHEBI:58210"/>
    </ligand>
</feature>
<evidence type="ECO:0000256" key="7">
    <source>
        <dbReference type="PIRSR" id="PIRSR000190-2"/>
    </source>
</evidence>
<dbReference type="PANTHER" id="PTHR10851">
    <property type="entry name" value="PYRIDOXINE-5-PHOSPHATE OXIDASE"/>
    <property type="match status" value="1"/>
</dbReference>
<organism evidence="10 11">
    <name type="scientific">Pseudohongiella spirulinae</name>
    <dbReference type="NCBI Taxonomy" id="1249552"/>
    <lineage>
        <taxon>Bacteria</taxon>
        <taxon>Pseudomonadati</taxon>
        <taxon>Pseudomonadota</taxon>
        <taxon>Gammaproteobacteria</taxon>
        <taxon>Pseudomonadales</taxon>
        <taxon>Pseudohongiellaceae</taxon>
        <taxon>Pseudohongiella</taxon>
    </lineage>
</organism>
<dbReference type="NCBIfam" id="TIGR00558">
    <property type="entry name" value="pdxH"/>
    <property type="match status" value="1"/>
</dbReference>
<comment type="catalytic activity">
    <reaction evidence="5">
        <text>pyridoxamine 5'-phosphate + O2 + H2O = pyridoxal 5'-phosphate + H2O2 + NH4(+)</text>
        <dbReference type="Rhea" id="RHEA:15817"/>
        <dbReference type="ChEBI" id="CHEBI:15377"/>
        <dbReference type="ChEBI" id="CHEBI:15379"/>
        <dbReference type="ChEBI" id="CHEBI:16240"/>
        <dbReference type="ChEBI" id="CHEBI:28938"/>
        <dbReference type="ChEBI" id="CHEBI:58451"/>
        <dbReference type="ChEBI" id="CHEBI:597326"/>
        <dbReference type="EC" id="1.4.3.5"/>
    </reaction>
</comment>
<comment type="cofactor">
    <cofactor evidence="5 7">
        <name>FMN</name>
        <dbReference type="ChEBI" id="CHEBI:58210"/>
    </cofactor>
    <text evidence="5 7">Binds 1 FMN per subunit.</text>
</comment>
<gene>
    <name evidence="5" type="primary">pdxH</name>
    <name evidence="10" type="ORF">PS2015_535</name>
</gene>
<feature type="domain" description="Pyridoxamine 5'-phosphate oxidase N-terminal" evidence="8">
    <location>
        <begin position="33"/>
        <end position="152"/>
    </location>
</feature>
<feature type="binding site" evidence="5 6">
    <location>
        <position position="126"/>
    </location>
    <ligand>
        <name>substrate</name>
    </ligand>
</feature>
<keyword evidence="11" id="KW-1185">Reference proteome</keyword>
<feature type="binding site" evidence="6">
    <location>
        <begin position="7"/>
        <end position="10"/>
    </location>
    <ligand>
        <name>substrate</name>
    </ligand>
</feature>
<name>A0A0S2KAQ6_9GAMM</name>
<feature type="domain" description="Pyridoxine 5'-phosphate oxidase dimerisation C-terminal" evidence="9">
    <location>
        <begin position="167"/>
        <end position="208"/>
    </location>
</feature>
<feature type="binding site" evidence="5 7">
    <location>
        <begin position="135"/>
        <end position="136"/>
    </location>
    <ligand>
        <name>FMN</name>
        <dbReference type="ChEBI" id="CHEBI:58210"/>
    </ligand>
</feature>
<feature type="binding site" evidence="5 7">
    <location>
        <position position="100"/>
    </location>
    <ligand>
        <name>FMN</name>
        <dbReference type="ChEBI" id="CHEBI:58210"/>
    </ligand>
</feature>
<evidence type="ECO:0000313" key="11">
    <source>
        <dbReference type="Proteomes" id="UP000065641"/>
    </source>
</evidence>
<keyword evidence="4 5" id="KW-0560">Oxidoreductase</keyword>
<dbReference type="PATRIC" id="fig|1249552.3.peg.541"/>
<dbReference type="InterPro" id="IPR000659">
    <property type="entry name" value="Pyridox_Oxase"/>
</dbReference>
<keyword evidence="3 5" id="KW-0288">FMN</keyword>
<dbReference type="EMBL" id="CP013189">
    <property type="protein sequence ID" value="ALO45221.1"/>
    <property type="molecule type" value="Genomic_DNA"/>
</dbReference>
<dbReference type="RefSeq" id="WP_058020714.1">
    <property type="nucleotide sequence ID" value="NZ_CP013189.1"/>
</dbReference>
<feature type="binding site" evidence="5 6">
    <location>
        <begin position="186"/>
        <end position="188"/>
    </location>
    <ligand>
        <name>substrate</name>
    </ligand>
</feature>
<dbReference type="KEGG" id="pspi:PS2015_535"/>
<feature type="binding site" evidence="5 7">
    <location>
        <position position="180"/>
    </location>
    <ligand>
        <name>FMN</name>
        <dbReference type="ChEBI" id="CHEBI:58210"/>
    </ligand>
</feature>
<feature type="binding site" evidence="5 7">
    <location>
        <position position="190"/>
    </location>
    <ligand>
        <name>FMN</name>
        <dbReference type="ChEBI" id="CHEBI:58210"/>
    </ligand>
</feature>
<evidence type="ECO:0000256" key="6">
    <source>
        <dbReference type="PIRSR" id="PIRSR000190-1"/>
    </source>
</evidence>
<comment type="pathway">
    <text evidence="5">Cofactor metabolism; pyridoxal 5'-phosphate salvage; pyridoxal 5'-phosphate from pyridoxine 5'-phosphate: step 1/1.</text>
</comment>
<dbReference type="NCBIfam" id="NF004231">
    <property type="entry name" value="PRK05679.1"/>
    <property type="match status" value="1"/>
</dbReference>
<feature type="binding site" evidence="5 6">
    <location>
        <position position="122"/>
    </location>
    <ligand>
        <name>substrate</name>
    </ligand>
</feature>
<evidence type="ECO:0000259" key="9">
    <source>
        <dbReference type="Pfam" id="PF10590"/>
    </source>
</evidence>
<sequence>MDLQSIRREYLRGQLHREELALDPIEQFGRWMDQAIKMEQPEPTAMVLATSQPSQRVVLLKGFDERGFTFFTNYESRKAQQIAVNSSVSLHFPWLTIERQVIIQGVAEKVSIEESRAYFNSRPRESQLGAWASPQSRVLASRDVMEQQYESASEKFAGQDIPLPEFWGGYRVAPQSIEFWQGGSRRLHDRFLYIRQADGDWLIERLAP</sequence>